<keyword evidence="3" id="KW-1185">Reference proteome</keyword>
<feature type="region of interest" description="Disordered" evidence="1">
    <location>
        <begin position="437"/>
        <end position="488"/>
    </location>
</feature>
<proteinExistence type="predicted"/>
<name>A0A8H4RKG9_9HELO</name>
<dbReference type="AlphaFoldDB" id="A0A8H4RKG9"/>
<dbReference type="Proteomes" id="UP000566819">
    <property type="component" value="Unassembled WGS sequence"/>
</dbReference>
<reference evidence="2 3" key="1">
    <citation type="submission" date="2020-03" db="EMBL/GenBank/DDBJ databases">
        <title>Draft Genome Sequence of Cudoniella acicularis.</title>
        <authorList>
            <person name="Buettner E."/>
            <person name="Kellner H."/>
        </authorList>
    </citation>
    <scope>NUCLEOTIDE SEQUENCE [LARGE SCALE GENOMIC DNA]</scope>
    <source>
        <strain evidence="2 3">DSM 108380</strain>
    </source>
</reference>
<evidence type="ECO:0000313" key="3">
    <source>
        <dbReference type="Proteomes" id="UP000566819"/>
    </source>
</evidence>
<sequence length="488" mass="55858">MRSELLSIFVWQCQDLQAIVPVWTLASRYRYPATRYSLYSASAADATTPATTTLLFKQVIINNAEEWDFETPWNLKFLSHNTSVREWAFLAWADTKSWQYRDYQQLFIENDLIRKRYYTIWDFDDSVLDCVLLGESSPSLKITRSPNVLGRSTVGSNALPEVVKWAPQLAIAQHPFIDEDLLIALVAQFKITTPITTQELNTMFFVLAWAFLTLGLRNLAPSKDQSSVDTDFKTLRGLHRCLEQMWAERFEMVESAEANYAIAAMIMYPLTRSCRKGEPYYQKYDLPYSRPMFTSLGLHPTSLVPGENGSSFPRHHIQEDKMREFLEDGEWIGYQGIVNGFRHPSRSNTPLVPQITGIHLKTSSTTCDDTGRTCFFFEASGEDGLGMFELSGEMSPAVGDDISITKTDGLYGETDWKLKMTPFGMIGRCNYTELQTNSNQQNQSNRQRTPNASSTPHYFKKEQQQQNPTQPRYRADENAPPHYTTTRT</sequence>
<feature type="compositionally biased region" description="Low complexity" evidence="1">
    <location>
        <begin position="437"/>
        <end position="449"/>
    </location>
</feature>
<accession>A0A8H4RKG9</accession>
<dbReference type="EMBL" id="JAAMPI010000499">
    <property type="protein sequence ID" value="KAF4630886.1"/>
    <property type="molecule type" value="Genomic_DNA"/>
</dbReference>
<comment type="caution">
    <text evidence="2">The sequence shown here is derived from an EMBL/GenBank/DDBJ whole genome shotgun (WGS) entry which is preliminary data.</text>
</comment>
<evidence type="ECO:0000313" key="2">
    <source>
        <dbReference type="EMBL" id="KAF4630886.1"/>
    </source>
</evidence>
<gene>
    <name evidence="2" type="ORF">G7Y89_g7248</name>
</gene>
<protein>
    <submittedName>
        <fullName evidence="2">Uncharacterized protein</fullName>
    </submittedName>
</protein>
<evidence type="ECO:0000256" key="1">
    <source>
        <dbReference type="SAM" id="MobiDB-lite"/>
    </source>
</evidence>
<organism evidence="2 3">
    <name type="scientific">Cudoniella acicularis</name>
    <dbReference type="NCBI Taxonomy" id="354080"/>
    <lineage>
        <taxon>Eukaryota</taxon>
        <taxon>Fungi</taxon>
        <taxon>Dikarya</taxon>
        <taxon>Ascomycota</taxon>
        <taxon>Pezizomycotina</taxon>
        <taxon>Leotiomycetes</taxon>
        <taxon>Helotiales</taxon>
        <taxon>Tricladiaceae</taxon>
        <taxon>Cudoniella</taxon>
    </lineage>
</organism>